<reference evidence="2" key="1">
    <citation type="journal article" date="2019" name="Int. J. Syst. Evol. Microbiol.">
        <title>The Global Catalogue of Microorganisms (GCM) 10K type strain sequencing project: providing services to taxonomists for standard genome sequencing and annotation.</title>
        <authorList>
            <consortium name="The Broad Institute Genomics Platform"/>
            <consortium name="The Broad Institute Genome Sequencing Center for Infectious Disease"/>
            <person name="Wu L."/>
            <person name="Ma J."/>
        </authorList>
    </citation>
    <scope>NUCLEOTIDE SEQUENCE [LARGE SCALE GENOMIC DNA]</scope>
    <source>
        <strain evidence="2">JCM 9918</strain>
    </source>
</reference>
<dbReference type="RefSeq" id="WP_159775275.1">
    <property type="nucleotide sequence ID" value="NZ_JAQOSL010000048.1"/>
</dbReference>
<name>A0ABW1BB60_9ACTN</name>
<dbReference type="Proteomes" id="UP001596112">
    <property type="component" value="Unassembled WGS sequence"/>
</dbReference>
<organism evidence="1 2">
    <name type="scientific">Streptomyces heilongjiangensis</name>
    <dbReference type="NCBI Taxonomy" id="945052"/>
    <lineage>
        <taxon>Bacteria</taxon>
        <taxon>Bacillati</taxon>
        <taxon>Actinomycetota</taxon>
        <taxon>Actinomycetes</taxon>
        <taxon>Kitasatosporales</taxon>
        <taxon>Streptomycetaceae</taxon>
        <taxon>Streptomyces</taxon>
    </lineage>
</organism>
<dbReference type="InterPro" id="IPR029068">
    <property type="entry name" value="Glyas_Bleomycin-R_OHBP_Dase"/>
</dbReference>
<evidence type="ECO:0000313" key="1">
    <source>
        <dbReference type="EMBL" id="MFC5810139.1"/>
    </source>
</evidence>
<proteinExistence type="predicted"/>
<protein>
    <submittedName>
        <fullName evidence="1">VOC family protein</fullName>
    </submittedName>
</protein>
<dbReference type="EMBL" id="JBHSNZ010000015">
    <property type="protein sequence ID" value="MFC5810139.1"/>
    <property type="molecule type" value="Genomic_DNA"/>
</dbReference>
<evidence type="ECO:0000313" key="2">
    <source>
        <dbReference type="Proteomes" id="UP001596112"/>
    </source>
</evidence>
<dbReference type="PANTHER" id="PTHR37519:SF1">
    <property type="entry name" value="DIHYDROXYBIPHENYL DIOXYGENASE DOMAIN-CONTAINING PROTEIN"/>
    <property type="match status" value="1"/>
</dbReference>
<keyword evidence="2" id="KW-1185">Reference proteome</keyword>
<accession>A0ABW1BB60</accession>
<dbReference type="Pfam" id="PF06185">
    <property type="entry name" value="YecM"/>
    <property type="match status" value="1"/>
</dbReference>
<comment type="caution">
    <text evidence="1">The sequence shown here is derived from an EMBL/GenBank/DDBJ whole genome shotgun (WGS) entry which is preliminary data.</text>
</comment>
<dbReference type="InterPro" id="IPR010393">
    <property type="entry name" value="DUF991_YecM-like"/>
</dbReference>
<dbReference type="SUPFAM" id="SSF54593">
    <property type="entry name" value="Glyoxalase/Bleomycin resistance protein/Dihydroxybiphenyl dioxygenase"/>
    <property type="match status" value="1"/>
</dbReference>
<dbReference type="PANTHER" id="PTHR37519">
    <property type="match status" value="1"/>
</dbReference>
<dbReference type="Gene3D" id="3.10.180.10">
    <property type="entry name" value="2,3-Dihydroxybiphenyl 1,2-Dioxygenase, domain 1"/>
    <property type="match status" value="1"/>
</dbReference>
<gene>
    <name evidence="1" type="ORF">ACFQGO_21985</name>
</gene>
<sequence>MSISTVKKILGDPELFYTTQKFRLADIGIDVSGFGVSHVAFRTETLDEYIDVRDALEAHSSSNVENEWNGRRISKLLLRNPIPLGDGRDVSLIELIPPVHQNTYKMGLEHVGFVVGESLEEFAAQHSDHFTGRQDQGPFCQPFYIAFPDHTNVKFYEHSLHDVCVLEGKTFDGFHHV</sequence>